<reference evidence="2" key="1">
    <citation type="submission" date="2012-11" db="EMBL/GenBank/DDBJ databases">
        <authorList>
            <person name="Lucero-Rivera Y.E."/>
            <person name="Tovar-Ramirez D."/>
        </authorList>
    </citation>
    <scope>NUCLEOTIDE SEQUENCE [LARGE SCALE GENOMIC DNA]</scope>
    <source>
        <strain evidence="2">Araruama</strain>
    </source>
</reference>
<name>A0A1V1NVH7_9BACT</name>
<gene>
    <name evidence="1" type="ORF">OMM_12574</name>
</gene>
<dbReference type="SUPFAM" id="SSF52980">
    <property type="entry name" value="Restriction endonuclease-like"/>
    <property type="match status" value="1"/>
</dbReference>
<evidence type="ECO:0000313" key="1">
    <source>
        <dbReference type="EMBL" id="ETR66612.1"/>
    </source>
</evidence>
<dbReference type="InterPro" id="IPR011335">
    <property type="entry name" value="Restrct_endonuc-II-like"/>
</dbReference>
<dbReference type="Proteomes" id="UP000189670">
    <property type="component" value="Unassembled WGS sequence"/>
</dbReference>
<accession>A0A1V1NVH7</accession>
<comment type="caution">
    <text evidence="1">The sequence shown here is derived from an EMBL/GenBank/DDBJ whole genome shotgun (WGS) entry which is preliminary data.</text>
</comment>
<dbReference type="EMBL" id="ATBP01001866">
    <property type="protein sequence ID" value="ETR66612.1"/>
    <property type="molecule type" value="Genomic_DNA"/>
</dbReference>
<sequence length="138" mass="16044">MLRGEHNNLKGHYYEREVLLTLIKSIIDHECALTKGISVTDFSYKLSFFLEAGKEIDIVLEGKDVVIMAECKNYAPENLYKITKKMVEEFSDKARCLAKERFQQKEIRLGYFSKNGFEEKLKPVFNDPGIFFDIYSSP</sequence>
<proteinExistence type="predicted"/>
<dbReference type="AlphaFoldDB" id="A0A1V1NVH7"/>
<protein>
    <submittedName>
        <fullName evidence="1">Uncharacterized protein</fullName>
    </submittedName>
</protein>
<evidence type="ECO:0000313" key="2">
    <source>
        <dbReference type="Proteomes" id="UP000189670"/>
    </source>
</evidence>
<organism evidence="1 2">
    <name type="scientific">Candidatus Magnetoglobus multicellularis str. Araruama</name>
    <dbReference type="NCBI Taxonomy" id="890399"/>
    <lineage>
        <taxon>Bacteria</taxon>
        <taxon>Pseudomonadati</taxon>
        <taxon>Thermodesulfobacteriota</taxon>
        <taxon>Desulfobacteria</taxon>
        <taxon>Desulfobacterales</taxon>
        <taxon>Desulfobacteraceae</taxon>
        <taxon>Candidatus Magnetoglobus</taxon>
    </lineage>
</organism>